<dbReference type="AlphaFoldDB" id="A0A109DBY0"/>
<keyword evidence="4 6" id="KW-1133">Transmembrane helix</keyword>
<feature type="transmembrane region" description="Helical" evidence="6">
    <location>
        <begin position="778"/>
        <end position="800"/>
    </location>
</feature>
<accession>A0A109DBY0</accession>
<feature type="transmembrane region" description="Helical" evidence="6">
    <location>
        <begin position="347"/>
        <end position="370"/>
    </location>
</feature>
<keyword evidence="5 6" id="KW-0472">Membrane</keyword>
<organism evidence="9 10">
    <name type="scientific">Vibrio toranzoniae</name>
    <dbReference type="NCBI Taxonomy" id="1194427"/>
    <lineage>
        <taxon>Bacteria</taxon>
        <taxon>Pseudomonadati</taxon>
        <taxon>Pseudomonadota</taxon>
        <taxon>Gammaproteobacteria</taxon>
        <taxon>Vibrionales</taxon>
        <taxon>Vibrionaceae</taxon>
        <taxon>Vibrio</taxon>
    </lineage>
</organism>
<dbReference type="InterPro" id="IPR025857">
    <property type="entry name" value="MacB_PCD"/>
</dbReference>
<dbReference type="InterPro" id="IPR038766">
    <property type="entry name" value="Membrane_comp_ABC_pdt"/>
</dbReference>
<feature type="transmembrane region" description="Helical" evidence="6">
    <location>
        <begin position="457"/>
        <end position="479"/>
    </location>
</feature>
<dbReference type="GO" id="GO:0005886">
    <property type="term" value="C:plasma membrane"/>
    <property type="evidence" value="ECO:0007669"/>
    <property type="project" value="UniProtKB-SubCell"/>
</dbReference>
<dbReference type="Proteomes" id="UP000057389">
    <property type="component" value="Unassembled WGS sequence"/>
</dbReference>
<evidence type="ECO:0000256" key="2">
    <source>
        <dbReference type="ARBA" id="ARBA00022475"/>
    </source>
</evidence>
<dbReference type="GeneID" id="300180073"/>
<feature type="transmembrane region" description="Helical" evidence="6">
    <location>
        <begin position="391"/>
        <end position="406"/>
    </location>
</feature>
<evidence type="ECO:0000256" key="5">
    <source>
        <dbReference type="ARBA" id="ARBA00023136"/>
    </source>
</evidence>
<dbReference type="RefSeq" id="WP_060466766.1">
    <property type="nucleotide sequence ID" value="NZ_AP025515.1"/>
</dbReference>
<comment type="caution">
    <text evidence="9">The sequence shown here is derived from an EMBL/GenBank/DDBJ whole genome shotgun (WGS) entry which is preliminary data.</text>
</comment>
<feature type="domain" description="ABC3 transporter permease C-terminal" evidence="7">
    <location>
        <begin position="258"/>
        <end position="372"/>
    </location>
</feature>
<dbReference type="PANTHER" id="PTHR30287:SF1">
    <property type="entry name" value="INNER MEMBRANE PROTEIN"/>
    <property type="match status" value="1"/>
</dbReference>
<feature type="domain" description="MacB-like periplasmic core" evidence="8">
    <location>
        <begin position="29"/>
        <end position="194"/>
    </location>
</feature>
<dbReference type="PANTHER" id="PTHR30287">
    <property type="entry name" value="MEMBRANE COMPONENT OF PREDICTED ABC SUPERFAMILY METABOLITE UPTAKE TRANSPORTER"/>
    <property type="match status" value="1"/>
</dbReference>
<name>A0A109DBY0_9VIBR</name>
<keyword evidence="3 6" id="KW-0812">Transmembrane</keyword>
<dbReference type="OrthoDB" id="5292592at2"/>
<feature type="transmembrane region" description="Helical" evidence="6">
    <location>
        <begin position="298"/>
        <end position="327"/>
    </location>
</feature>
<proteinExistence type="predicted"/>
<evidence type="ECO:0000313" key="9">
    <source>
        <dbReference type="EMBL" id="KWU02653.1"/>
    </source>
</evidence>
<feature type="transmembrane region" description="Helical" evidence="6">
    <location>
        <begin position="688"/>
        <end position="715"/>
    </location>
</feature>
<evidence type="ECO:0000256" key="3">
    <source>
        <dbReference type="ARBA" id="ARBA00022692"/>
    </source>
</evidence>
<keyword evidence="2" id="KW-1003">Cell membrane</keyword>
<feature type="domain" description="ABC3 transporter permease C-terminal" evidence="7">
    <location>
        <begin position="694"/>
        <end position="796"/>
    </location>
</feature>
<evidence type="ECO:0000259" key="8">
    <source>
        <dbReference type="Pfam" id="PF12704"/>
    </source>
</evidence>
<evidence type="ECO:0000313" key="10">
    <source>
        <dbReference type="Proteomes" id="UP000057389"/>
    </source>
</evidence>
<evidence type="ECO:0000256" key="4">
    <source>
        <dbReference type="ARBA" id="ARBA00022989"/>
    </source>
</evidence>
<feature type="transmembrane region" description="Helical" evidence="6">
    <location>
        <begin position="24"/>
        <end position="45"/>
    </location>
</feature>
<feature type="transmembrane region" description="Helical" evidence="6">
    <location>
        <begin position="735"/>
        <end position="758"/>
    </location>
</feature>
<evidence type="ECO:0000259" key="7">
    <source>
        <dbReference type="Pfam" id="PF02687"/>
    </source>
</evidence>
<protein>
    <submittedName>
        <fullName evidence="9">ABC transporter permease</fullName>
    </submittedName>
</protein>
<dbReference type="Pfam" id="PF12704">
    <property type="entry name" value="MacB_PCD"/>
    <property type="match status" value="1"/>
</dbReference>
<dbReference type="EMBL" id="LMXU01000001">
    <property type="protein sequence ID" value="KWU02653.1"/>
    <property type="molecule type" value="Genomic_DNA"/>
</dbReference>
<reference evidence="9 10" key="1">
    <citation type="submission" date="2015-11" db="EMBL/GenBank/DDBJ databases">
        <title>Draft WGS of Vibrio toranzoniae.</title>
        <authorList>
            <person name="Lasa A."/>
            <person name="Romalde J.L."/>
        </authorList>
    </citation>
    <scope>NUCLEOTIDE SEQUENCE [LARGE SCALE GENOMIC DNA]</scope>
    <source>
        <strain evidence="9 10">Vb 10.8</strain>
    </source>
</reference>
<keyword evidence="10" id="KW-1185">Reference proteome</keyword>
<comment type="subcellular location">
    <subcellularLocation>
        <location evidence="1">Cell membrane</location>
        <topology evidence="1">Multi-pass membrane protein</topology>
    </subcellularLocation>
</comment>
<feature type="transmembrane region" description="Helical" evidence="6">
    <location>
        <begin position="412"/>
        <end position="436"/>
    </location>
</feature>
<sequence length="812" mass="89495">MNSPNGLNKRLLSWSIEEIRHGQLWPVSIALTLIIACVFALSALAERMEQVIVKQGKDALTADSVFISANPIPQPLLDLTQVEQLESSELTRFSTMAFSDNSMQLVTVKAVESNYPLRGEMILEGANNASRHHVEPGELWLDERIFAQLEVEIGDNVTIGDADLTITGRITQEPGLSFNPFQQMPAVLIHRSDIDATGAIQPGSRVSFRLFLNGDDDKLKAAQDSIELTPSDRWRTQDSASRTNEMFESTTQYLSLTVAIVVIMAATTLVLTCQHYVASRRKTIAMLKSLGASKPWIIKWLSVQVSLLVVIGAVLGIAIGIGLEFLLRIPLGDLLPSPLPSYGIEPAVLAILSSILIGVPALGIPLIGLVNTSAISVIQSSHKAHDSYKKFALLLVPIIPMMLMYGDNLLVWIVLAGIACLFLVLAIVSTAVLRLFGKLPTSTSMRLALSRINRTPLATGIQFGSLALSLMLLSIIWLVRSDLLSDWQQTLPENAPNAFALNIADYEKENYLATIDSNQVERTQAFPIIRGRLTTINKVEAAEYSNTSDKTDALRREINFTWGDSLPEYNEVLEGSWTQEQGVSVESDVAKELGLQIGDELTFTINSQNVAAQVNSIRKVEWREMKPNFYFIFTPDVLSSIPSTWLVSFRLEDKHNQMLNELSRNHPTVSLMDIRKMGSKIQELLKQIVWSITVLAALGVVAGLLLIFTLLRLSLSQRQQEIRLYRTLGASKKRILNTIWCEYGLMALVAGSIAAFGSELSVAGVMSFGFELTPSFHPTLWAALPVLTFIMLAAVVNSLIKRLLAPASKDFS</sequence>
<gene>
    <name evidence="9" type="ORF">APQ14_18235</name>
</gene>
<feature type="transmembrane region" description="Helical" evidence="6">
    <location>
        <begin position="253"/>
        <end position="277"/>
    </location>
</feature>
<evidence type="ECO:0000256" key="6">
    <source>
        <dbReference type="SAM" id="Phobius"/>
    </source>
</evidence>
<dbReference type="Pfam" id="PF02687">
    <property type="entry name" value="FtsX"/>
    <property type="match status" value="2"/>
</dbReference>
<dbReference type="InterPro" id="IPR003838">
    <property type="entry name" value="ABC3_permease_C"/>
</dbReference>
<evidence type="ECO:0000256" key="1">
    <source>
        <dbReference type="ARBA" id="ARBA00004651"/>
    </source>
</evidence>